<dbReference type="SUPFAM" id="SSF81660">
    <property type="entry name" value="Metal cation-transporting ATPase, ATP-binding domain N"/>
    <property type="match status" value="1"/>
</dbReference>
<feature type="domain" description="Cation-transporting P-type ATPase N-terminal" evidence="12">
    <location>
        <begin position="16"/>
        <end position="90"/>
    </location>
</feature>
<evidence type="ECO:0000256" key="8">
    <source>
        <dbReference type="ARBA" id="ARBA00022989"/>
    </source>
</evidence>
<dbReference type="Pfam" id="PF00690">
    <property type="entry name" value="Cation_ATPase_N"/>
    <property type="match status" value="1"/>
</dbReference>
<feature type="transmembrane region" description="Helical" evidence="11">
    <location>
        <begin position="880"/>
        <end position="897"/>
    </location>
</feature>
<dbReference type="SUPFAM" id="SSF56784">
    <property type="entry name" value="HAD-like"/>
    <property type="match status" value="1"/>
</dbReference>
<dbReference type="InterPro" id="IPR006068">
    <property type="entry name" value="ATPase_P-typ_cation-transptr_C"/>
</dbReference>
<dbReference type="EMBL" id="JAPDDP010000021">
    <property type="protein sequence ID" value="MDA0181362.1"/>
    <property type="molecule type" value="Genomic_DNA"/>
</dbReference>
<dbReference type="Gene3D" id="3.40.1110.10">
    <property type="entry name" value="Calcium-transporting ATPase, cytoplasmic domain N"/>
    <property type="match status" value="1"/>
</dbReference>
<feature type="transmembrane region" description="Helical" evidence="11">
    <location>
        <begin position="285"/>
        <end position="310"/>
    </location>
</feature>
<feature type="transmembrane region" description="Helical" evidence="11">
    <location>
        <begin position="850"/>
        <end position="868"/>
    </location>
</feature>
<dbReference type="PANTHER" id="PTHR42861">
    <property type="entry name" value="CALCIUM-TRANSPORTING ATPASE"/>
    <property type="match status" value="1"/>
</dbReference>
<dbReference type="FunFam" id="2.70.150.10:FF:000160">
    <property type="entry name" value="Sarcoplasmic/endoplasmic reticulum calcium ATPase 1"/>
    <property type="match status" value="1"/>
</dbReference>
<evidence type="ECO:0000256" key="3">
    <source>
        <dbReference type="ARBA" id="ARBA00022692"/>
    </source>
</evidence>
<dbReference type="SFLD" id="SFLDF00027">
    <property type="entry name" value="p-type_atpase"/>
    <property type="match status" value="1"/>
</dbReference>
<dbReference type="NCBIfam" id="TIGR01494">
    <property type="entry name" value="ATPase_P-type"/>
    <property type="match status" value="2"/>
</dbReference>
<keyword evidence="7" id="KW-1278">Translocase</keyword>
<keyword evidence="2" id="KW-0597">Phosphoprotein</keyword>
<dbReference type="RefSeq" id="WP_270025677.1">
    <property type="nucleotide sequence ID" value="NZ_JAPDDP010000021.1"/>
</dbReference>
<evidence type="ECO:0000256" key="2">
    <source>
        <dbReference type="ARBA" id="ARBA00022553"/>
    </source>
</evidence>
<dbReference type="Gene3D" id="2.70.150.10">
    <property type="entry name" value="Calcium-transporting ATPase, cytoplasmic transduction domain A"/>
    <property type="match status" value="1"/>
</dbReference>
<name>A0A9X3NHN7_9ACTN</name>
<proteinExistence type="predicted"/>
<dbReference type="PRINTS" id="PR00119">
    <property type="entry name" value="CATATPASE"/>
</dbReference>
<evidence type="ECO:0000259" key="12">
    <source>
        <dbReference type="SMART" id="SM00831"/>
    </source>
</evidence>
<dbReference type="PROSITE" id="PS00154">
    <property type="entry name" value="ATPASE_E1_E2"/>
    <property type="match status" value="1"/>
</dbReference>
<dbReference type="GO" id="GO:0005886">
    <property type="term" value="C:plasma membrane"/>
    <property type="evidence" value="ECO:0007669"/>
    <property type="project" value="UniProtKB-SubCell"/>
</dbReference>
<dbReference type="Pfam" id="PF00122">
    <property type="entry name" value="E1-E2_ATPase"/>
    <property type="match status" value="1"/>
</dbReference>
<evidence type="ECO:0000256" key="6">
    <source>
        <dbReference type="ARBA" id="ARBA00022842"/>
    </source>
</evidence>
<dbReference type="GO" id="GO:0016887">
    <property type="term" value="F:ATP hydrolysis activity"/>
    <property type="evidence" value="ECO:0007669"/>
    <property type="project" value="InterPro"/>
</dbReference>
<dbReference type="Gene3D" id="1.20.1110.10">
    <property type="entry name" value="Calcium-transporting ATPase, transmembrane domain"/>
    <property type="match status" value="1"/>
</dbReference>
<feature type="transmembrane region" description="Helical" evidence="11">
    <location>
        <begin position="780"/>
        <end position="801"/>
    </location>
</feature>
<keyword evidence="14" id="KW-1185">Reference proteome</keyword>
<dbReference type="Pfam" id="PF00689">
    <property type="entry name" value="Cation_ATPase_C"/>
    <property type="match status" value="1"/>
</dbReference>
<evidence type="ECO:0000256" key="11">
    <source>
        <dbReference type="SAM" id="Phobius"/>
    </source>
</evidence>
<evidence type="ECO:0000256" key="1">
    <source>
        <dbReference type="ARBA" id="ARBA00004651"/>
    </source>
</evidence>
<dbReference type="Proteomes" id="UP001147653">
    <property type="component" value="Unassembled WGS sequence"/>
</dbReference>
<comment type="caution">
    <text evidence="13">The sequence shown here is derived from an EMBL/GenBank/DDBJ whole genome shotgun (WGS) entry which is preliminary data.</text>
</comment>
<dbReference type="SUPFAM" id="SSF81653">
    <property type="entry name" value="Calcium ATPase, transduction domain A"/>
    <property type="match status" value="1"/>
</dbReference>
<gene>
    <name evidence="13" type="ORF">OJ997_13735</name>
</gene>
<organism evidence="13 14">
    <name type="scientific">Solirubrobacter phytolaccae</name>
    <dbReference type="NCBI Taxonomy" id="1404360"/>
    <lineage>
        <taxon>Bacteria</taxon>
        <taxon>Bacillati</taxon>
        <taxon>Actinomycetota</taxon>
        <taxon>Thermoleophilia</taxon>
        <taxon>Solirubrobacterales</taxon>
        <taxon>Solirubrobacteraceae</taxon>
        <taxon>Solirubrobacter</taxon>
    </lineage>
</organism>
<keyword evidence="9 11" id="KW-0472">Membrane</keyword>
<dbReference type="InterPro" id="IPR023299">
    <property type="entry name" value="ATPase_P-typ_cyto_dom_N"/>
</dbReference>
<feature type="transmembrane region" description="Helical" evidence="11">
    <location>
        <begin position="260"/>
        <end position="279"/>
    </location>
</feature>
<protein>
    <submittedName>
        <fullName evidence="13">Cation-transporting P-type ATPase</fullName>
    </submittedName>
</protein>
<dbReference type="InterPro" id="IPR036412">
    <property type="entry name" value="HAD-like_sf"/>
</dbReference>
<evidence type="ECO:0000313" key="14">
    <source>
        <dbReference type="Proteomes" id="UP001147653"/>
    </source>
</evidence>
<dbReference type="InterPro" id="IPR008250">
    <property type="entry name" value="ATPase_P-typ_transduc_dom_A_sf"/>
</dbReference>
<dbReference type="GO" id="GO:0005524">
    <property type="term" value="F:ATP binding"/>
    <property type="evidence" value="ECO:0007669"/>
    <property type="project" value="UniProtKB-KW"/>
</dbReference>
<evidence type="ECO:0000256" key="10">
    <source>
        <dbReference type="ARBA" id="ARBA00049360"/>
    </source>
</evidence>
<dbReference type="InterPro" id="IPR023298">
    <property type="entry name" value="ATPase_P-typ_TM_dom_sf"/>
</dbReference>
<evidence type="ECO:0000256" key="7">
    <source>
        <dbReference type="ARBA" id="ARBA00022967"/>
    </source>
</evidence>
<keyword evidence="4" id="KW-0547">Nucleotide-binding</keyword>
<dbReference type="InterPro" id="IPR023214">
    <property type="entry name" value="HAD_sf"/>
</dbReference>
<comment type="subcellular location">
    <subcellularLocation>
        <location evidence="1">Cell membrane</location>
        <topology evidence="1">Multi-pass membrane protein</topology>
    </subcellularLocation>
</comment>
<dbReference type="InterPro" id="IPR018303">
    <property type="entry name" value="ATPase_P-typ_P_site"/>
</dbReference>
<dbReference type="InterPro" id="IPR044492">
    <property type="entry name" value="P_typ_ATPase_HD_dom"/>
</dbReference>
<dbReference type="SFLD" id="SFLDS00003">
    <property type="entry name" value="Haloacid_Dehalogenase"/>
    <property type="match status" value="1"/>
</dbReference>
<evidence type="ECO:0000313" key="13">
    <source>
        <dbReference type="EMBL" id="MDA0181362.1"/>
    </source>
</evidence>
<evidence type="ECO:0000256" key="5">
    <source>
        <dbReference type="ARBA" id="ARBA00022840"/>
    </source>
</evidence>
<dbReference type="PRINTS" id="PR00120">
    <property type="entry name" value="HATPASE"/>
</dbReference>
<dbReference type="InterPro" id="IPR004014">
    <property type="entry name" value="ATPase_P-typ_cation-transptr_N"/>
</dbReference>
<dbReference type="SUPFAM" id="SSF81665">
    <property type="entry name" value="Calcium ATPase, transmembrane domain M"/>
    <property type="match status" value="1"/>
</dbReference>
<keyword evidence="6" id="KW-0460">Magnesium</keyword>
<dbReference type="InterPro" id="IPR059000">
    <property type="entry name" value="ATPase_P-type_domA"/>
</dbReference>
<keyword evidence="8 11" id="KW-1133">Transmembrane helix</keyword>
<keyword evidence="5" id="KW-0067">ATP-binding</keyword>
<dbReference type="SFLD" id="SFLDG00002">
    <property type="entry name" value="C1.7:_P-type_atpase_like"/>
    <property type="match status" value="1"/>
</dbReference>
<reference evidence="13" key="1">
    <citation type="submission" date="2022-10" db="EMBL/GenBank/DDBJ databases">
        <title>The WGS of Solirubrobacter phytolaccae KCTC 29190.</title>
        <authorList>
            <person name="Jiang Z."/>
        </authorList>
    </citation>
    <scope>NUCLEOTIDE SEQUENCE</scope>
    <source>
        <strain evidence="13">KCTC 29190</strain>
    </source>
</reference>
<keyword evidence="3 11" id="KW-0812">Transmembrane</keyword>
<feature type="transmembrane region" description="Helical" evidence="11">
    <location>
        <begin position="813"/>
        <end position="829"/>
    </location>
</feature>
<dbReference type="Gene3D" id="3.40.50.1000">
    <property type="entry name" value="HAD superfamily/HAD-like"/>
    <property type="match status" value="1"/>
</dbReference>
<comment type="catalytic activity">
    <reaction evidence="10">
        <text>ATP + H2O = ADP + phosphate + H(+)</text>
        <dbReference type="Rhea" id="RHEA:13065"/>
        <dbReference type="ChEBI" id="CHEBI:15377"/>
        <dbReference type="ChEBI" id="CHEBI:15378"/>
        <dbReference type="ChEBI" id="CHEBI:30616"/>
        <dbReference type="ChEBI" id="CHEBI:43474"/>
        <dbReference type="ChEBI" id="CHEBI:456216"/>
    </reaction>
</comment>
<evidence type="ECO:0000256" key="9">
    <source>
        <dbReference type="ARBA" id="ARBA00023136"/>
    </source>
</evidence>
<sequence length="906" mass="96944">MATTTAPLPTATEVPTWHALTREGAVHELHVEPERGLTTEEAGARLERYGANKFAVAKTEPRWHAFLRQYRDPMQLVLLAAGVISIYPVKQPGTGIMILLLTLLNAVLGLSQEGKAAAAVAALAKMMIVKARVRRDGKLAQLPAEQLVPGDVVEIEAGDVVPADGRLLGAATLEVAESALTGESLPVSKGVESVAAPDAALGDRTDMVYMNTNVTRGSGEFVVTSTGMATEVGHISGMLQRQDESKSPLTVQLEKLTKQLVTIAGLALVASVVLNMIRGQSFTEVFTVAVAFAIAAIPTGLPAVVTTILARGTRLLADANAIMKRLRSTETLGATSAICSDKTGTLTLNQMTAVELTLPGRRYRVSGTGYSTEGQIKHVAGEPEIDLEAFMLPLALACDAVLTDTGEMIGDPTEGALVVLAEKGGLDLEMTRAKYPRVAELPFDTAYKLMATFHRMADEDGRPVVRCFVKGAPDQLLARAAWHLDPNLARVGVDADFRQRYLAENERLASQGLRVMATARKDFEPASFDPAADLLTLMDGLTLLALVGIVDPPRPAAKDAIALAHSAGIQVRMITGDHAVTAQAIARELGIRGRAISGAQFAELSEEQADAEIDDIGVIARVTPEQKVRLVDILKRNGHVVGMTGDGVNDAPALKRADIGIAMGITGTEVSKEAAAMILTDDNFATIVKAVELGRRLYDNLVKYIRFQMGALAGMIVTFLGASILNIVSGVPFLPMQTLWVNFTTQIFQAVGLGYGEPADGLMKRRPRKPEQPILRRADTRWFVVAGLVMGAATLAVAAWAEHEHGEDVARTMALTTFAIANLTFSFTARDERKSIFSLDTFDDRTFLKASLLSVVAIILATELGFLHRVLDTVELTGNQWLICIGAGLVVVAASELKKLMARRHG</sequence>
<dbReference type="Pfam" id="PF13246">
    <property type="entry name" value="Cation_ATPase"/>
    <property type="match status" value="1"/>
</dbReference>
<evidence type="ECO:0000256" key="4">
    <source>
        <dbReference type="ARBA" id="ARBA00022741"/>
    </source>
</evidence>
<dbReference type="InterPro" id="IPR001757">
    <property type="entry name" value="P_typ_ATPase"/>
</dbReference>
<accession>A0A9X3NHN7</accession>
<dbReference type="AlphaFoldDB" id="A0A9X3NHN7"/>
<dbReference type="SMART" id="SM00831">
    <property type="entry name" value="Cation_ATPase_N"/>
    <property type="match status" value="1"/>
</dbReference>
<feature type="transmembrane region" description="Helical" evidence="11">
    <location>
        <begin position="711"/>
        <end position="733"/>
    </location>
</feature>